<feature type="region of interest" description="Disordered" evidence="1">
    <location>
        <begin position="1"/>
        <end position="32"/>
    </location>
</feature>
<dbReference type="OrthoDB" id="3050608at2759"/>
<protein>
    <submittedName>
        <fullName evidence="2">Uncharacterized protein</fullName>
    </submittedName>
</protein>
<dbReference type="Proteomes" id="UP000245771">
    <property type="component" value="Unassembled WGS sequence"/>
</dbReference>
<dbReference type="AlphaFoldDB" id="A0A316V5T3"/>
<feature type="compositionally biased region" description="Basic and acidic residues" evidence="1">
    <location>
        <begin position="74"/>
        <end position="89"/>
    </location>
</feature>
<dbReference type="EMBL" id="KZ819605">
    <property type="protein sequence ID" value="PWN32949.1"/>
    <property type="molecule type" value="Genomic_DNA"/>
</dbReference>
<sequence length="89" mass="9834">MDAVNNFLKNDKSGIGNAINNAGGGGAEGEKKEDYLDKGIDMFQERVMNQGPQDNETATEQAKDNLIADQIRSQWKDRTGSDFPIEDKK</sequence>
<proteinExistence type="predicted"/>
<dbReference type="PANTHER" id="PTHR40462">
    <property type="entry name" value="CHROMOSOME 1, WHOLE GENOME SHOTGUN SEQUENCE"/>
    <property type="match status" value="1"/>
</dbReference>
<dbReference type="RefSeq" id="XP_025353251.1">
    <property type="nucleotide sequence ID" value="XM_025501906.1"/>
</dbReference>
<feature type="region of interest" description="Disordered" evidence="1">
    <location>
        <begin position="49"/>
        <end position="89"/>
    </location>
</feature>
<name>A0A316V5T3_9BASI</name>
<evidence type="ECO:0000313" key="2">
    <source>
        <dbReference type="EMBL" id="PWN32949.1"/>
    </source>
</evidence>
<evidence type="ECO:0000313" key="3">
    <source>
        <dbReference type="Proteomes" id="UP000245771"/>
    </source>
</evidence>
<gene>
    <name evidence="2" type="ORF">FA14DRAFT_191999</name>
</gene>
<feature type="compositionally biased region" description="Polar residues" evidence="1">
    <location>
        <begin position="50"/>
        <end position="60"/>
    </location>
</feature>
<dbReference type="InParanoid" id="A0A316V5T3"/>
<organism evidence="2 3">
    <name type="scientific">Meira miltonrushii</name>
    <dbReference type="NCBI Taxonomy" id="1280837"/>
    <lineage>
        <taxon>Eukaryota</taxon>
        <taxon>Fungi</taxon>
        <taxon>Dikarya</taxon>
        <taxon>Basidiomycota</taxon>
        <taxon>Ustilaginomycotina</taxon>
        <taxon>Exobasidiomycetes</taxon>
        <taxon>Exobasidiales</taxon>
        <taxon>Brachybasidiaceae</taxon>
        <taxon>Meira</taxon>
    </lineage>
</organism>
<evidence type="ECO:0000256" key="1">
    <source>
        <dbReference type="SAM" id="MobiDB-lite"/>
    </source>
</evidence>
<accession>A0A316V5T3</accession>
<dbReference type="GeneID" id="37023687"/>
<dbReference type="PANTHER" id="PTHR40462:SF1">
    <property type="entry name" value="EXPRESSED PROTEIN"/>
    <property type="match status" value="1"/>
</dbReference>
<reference evidence="2 3" key="1">
    <citation type="journal article" date="2018" name="Mol. Biol. Evol.">
        <title>Broad Genomic Sampling Reveals a Smut Pathogenic Ancestry of the Fungal Clade Ustilaginomycotina.</title>
        <authorList>
            <person name="Kijpornyongpan T."/>
            <person name="Mondo S.J."/>
            <person name="Barry K."/>
            <person name="Sandor L."/>
            <person name="Lee J."/>
            <person name="Lipzen A."/>
            <person name="Pangilinan J."/>
            <person name="LaButti K."/>
            <person name="Hainaut M."/>
            <person name="Henrissat B."/>
            <person name="Grigoriev I.V."/>
            <person name="Spatafora J.W."/>
            <person name="Aime M.C."/>
        </authorList>
    </citation>
    <scope>NUCLEOTIDE SEQUENCE [LARGE SCALE GENOMIC DNA]</scope>
    <source>
        <strain evidence="2 3">MCA 3882</strain>
    </source>
</reference>
<keyword evidence="3" id="KW-1185">Reference proteome</keyword>